<feature type="binding site" evidence="3">
    <location>
        <position position="236"/>
    </location>
    <ligand>
        <name>dimethylallyl diphosphate</name>
        <dbReference type="ChEBI" id="CHEBI:57623"/>
    </ligand>
</feature>
<comment type="caution">
    <text evidence="4">The sequence shown here is derived from an EMBL/GenBank/DDBJ whole genome shotgun (WGS) entry which is preliminary data.</text>
</comment>
<feature type="binding site" evidence="3">
    <location>
        <position position="305"/>
    </location>
    <ligand>
        <name>dimethylallyl diphosphate</name>
        <dbReference type="ChEBI" id="CHEBI:57623"/>
    </ligand>
</feature>
<evidence type="ECO:0000313" key="4">
    <source>
        <dbReference type="EMBL" id="KAK3202099.1"/>
    </source>
</evidence>
<sequence length="486" mass="55644">MTRTHSTWEFSDSDYQQIVLGRKEPSFSRRIDSPIRPEVVENDAVHDGTEARSEFESLTQDLHLSSKDDEFWWNSTGVSFHQLLIQNSYNSENRRSLLRWYAAFIIPALGPRPIRGEKPRFQPCPVADGSPIEYSLNWKETSSKQLVRFTIEATSATAGTPADLFNQNETLTLLSRLNKYGKMPKLDLKEFHIWKNEFYFSEDGAQRLLSRIPSGSPLSQIWIAFDLPHGQEPMAKVYFMPSLRCIESNIPNERLVFDTARICHGQYGTYNRCIDVLDSYLKASRDEPVIMAALDCIDSPDSRIKVYVQTRANSLNGAKRVLTLNGQLAGETVAKGLEALEELWSILFPLQTDNIGNAIVFPKNVYCGLAVELKAGQQFPETKLHLPFREFEGTDAKFCELLSTWFQKRSHAKFGETYRANLGRVFPKHDLGGTRGTHTFVSFSYTEKTGVYMTMYYSPRIFDAYLGESRDDFWQGYNDLWQKDST</sequence>
<dbReference type="InterPro" id="IPR033964">
    <property type="entry name" value="ABBA"/>
</dbReference>
<organism evidence="4 5">
    <name type="scientific">Pseudopithomyces chartarum</name>
    <dbReference type="NCBI Taxonomy" id="1892770"/>
    <lineage>
        <taxon>Eukaryota</taxon>
        <taxon>Fungi</taxon>
        <taxon>Dikarya</taxon>
        <taxon>Ascomycota</taxon>
        <taxon>Pezizomycotina</taxon>
        <taxon>Dothideomycetes</taxon>
        <taxon>Pleosporomycetidae</taxon>
        <taxon>Pleosporales</taxon>
        <taxon>Massarineae</taxon>
        <taxon>Didymosphaeriaceae</taxon>
        <taxon>Pseudopithomyces</taxon>
    </lineage>
</organism>
<keyword evidence="2" id="KW-0808">Transferase</keyword>
<dbReference type="EMBL" id="WVTA01000014">
    <property type="protein sequence ID" value="KAK3202099.1"/>
    <property type="molecule type" value="Genomic_DNA"/>
</dbReference>
<dbReference type="SFLD" id="SFLDS00036">
    <property type="entry name" value="Aromatic_Prenyltransferase"/>
    <property type="match status" value="1"/>
</dbReference>
<dbReference type="Proteomes" id="UP001280581">
    <property type="component" value="Unassembled WGS sequence"/>
</dbReference>
<dbReference type="PANTHER" id="PTHR40627">
    <property type="entry name" value="INDOLE PRENYLTRANSFERASE TDIB-RELATED"/>
    <property type="match status" value="1"/>
</dbReference>
<evidence type="ECO:0000256" key="1">
    <source>
        <dbReference type="ARBA" id="ARBA00010209"/>
    </source>
</evidence>
<evidence type="ECO:0000256" key="3">
    <source>
        <dbReference type="PIRSR" id="PIRSR000509-1"/>
    </source>
</evidence>
<evidence type="ECO:0008006" key="6">
    <source>
        <dbReference type="Google" id="ProtNLM"/>
    </source>
</evidence>
<feature type="binding site" evidence="3">
    <location>
        <position position="148"/>
    </location>
    <ligand>
        <name>dimethylallyl diphosphate</name>
        <dbReference type="ChEBI" id="CHEBI:57623"/>
    </ligand>
</feature>
<reference evidence="4 5" key="1">
    <citation type="submission" date="2021-02" db="EMBL/GenBank/DDBJ databases">
        <title>Genome assembly of Pseudopithomyces chartarum.</title>
        <authorList>
            <person name="Jauregui R."/>
            <person name="Singh J."/>
            <person name="Voisey C."/>
        </authorList>
    </citation>
    <scope>NUCLEOTIDE SEQUENCE [LARGE SCALE GENOMIC DNA]</scope>
    <source>
        <strain evidence="4 5">AGR01</strain>
    </source>
</reference>
<dbReference type="Pfam" id="PF11991">
    <property type="entry name" value="Trp_DMAT"/>
    <property type="match status" value="1"/>
</dbReference>
<dbReference type="CDD" id="cd13929">
    <property type="entry name" value="PT-DMATS_CymD"/>
    <property type="match status" value="1"/>
</dbReference>
<keyword evidence="5" id="KW-1185">Reference proteome</keyword>
<dbReference type="InterPro" id="IPR012148">
    <property type="entry name" value="ABBA_DMATS-like"/>
</dbReference>
<feature type="binding site" evidence="3">
    <location>
        <position position="307"/>
    </location>
    <ligand>
        <name>dimethylallyl diphosphate</name>
        <dbReference type="ChEBI" id="CHEBI:57623"/>
    </ligand>
</feature>
<proteinExistence type="inferred from homology"/>
<feature type="binding site" evidence="3">
    <location>
        <position position="238"/>
    </location>
    <ligand>
        <name>dimethylallyl diphosphate</name>
        <dbReference type="ChEBI" id="CHEBI:57623"/>
    </ligand>
</feature>
<gene>
    <name evidence="4" type="ORF">GRF29_161g149805</name>
</gene>
<accession>A0AAN6RCK6</accession>
<dbReference type="SFLD" id="SFLDG01162">
    <property type="entry name" value="I"/>
    <property type="match status" value="1"/>
</dbReference>
<protein>
    <recommendedName>
        <fullName evidence="6">Aromatic prenyltransferase</fullName>
    </recommendedName>
</protein>
<dbReference type="PIRSF" id="PIRSF000509">
    <property type="entry name" value="Trp_DMAT"/>
    <property type="match status" value="1"/>
</dbReference>
<dbReference type="PANTHER" id="PTHR40627:SF4">
    <property type="entry name" value="PRENYLTRANSFERASE ASQH1-RELATED"/>
    <property type="match status" value="1"/>
</dbReference>
<comment type="similarity">
    <text evidence="1">Belongs to the tryptophan dimethylallyltransferase family.</text>
</comment>
<name>A0AAN6RCK6_9PLEO</name>
<evidence type="ECO:0000256" key="2">
    <source>
        <dbReference type="ARBA" id="ARBA00022679"/>
    </source>
</evidence>
<feature type="binding site" evidence="3">
    <location>
        <position position="303"/>
    </location>
    <ligand>
        <name>dimethylallyl diphosphate</name>
        <dbReference type="ChEBI" id="CHEBI:57623"/>
    </ligand>
</feature>
<dbReference type="GO" id="GO:0009820">
    <property type="term" value="P:alkaloid metabolic process"/>
    <property type="evidence" value="ECO:0007669"/>
    <property type="project" value="InterPro"/>
</dbReference>
<dbReference type="NCBIfam" id="TIGR03429">
    <property type="entry name" value="arom_pren_DMATS"/>
    <property type="match status" value="1"/>
</dbReference>
<dbReference type="AlphaFoldDB" id="A0AAN6RCK6"/>
<dbReference type="GO" id="GO:0016765">
    <property type="term" value="F:transferase activity, transferring alkyl or aryl (other than methyl) groups"/>
    <property type="evidence" value="ECO:0007669"/>
    <property type="project" value="InterPro"/>
</dbReference>
<evidence type="ECO:0000313" key="5">
    <source>
        <dbReference type="Proteomes" id="UP001280581"/>
    </source>
</evidence>
<dbReference type="InterPro" id="IPR017795">
    <property type="entry name" value="ABBA_NscD-like"/>
</dbReference>
<feature type="binding site" evidence="3">
    <location>
        <position position="133"/>
    </location>
    <ligand>
        <name>L-tryptophan</name>
        <dbReference type="ChEBI" id="CHEBI:57912"/>
    </ligand>
</feature>